<sequence length="27" mass="3224">MMIYLFFCLLVVVKITNINRGPIRKLK</sequence>
<geneLocation type="mitochondrion" evidence="1"/>
<dbReference type="EMBL" id="MK514105">
    <property type="protein sequence ID" value="QDP18089.1"/>
    <property type="molecule type" value="Genomic_DNA"/>
</dbReference>
<name>A0A516IMU5_9ORTH</name>
<gene>
    <name evidence="1" type="primary">nad6</name>
</gene>
<accession>A0A516IMU5</accession>
<reference evidence="1" key="1">
    <citation type="journal article" date="2019" name="Mol. Phylogenet. Evol.">
        <title>On the origin of the New World Pyrgomorphidae (Insecta: Orthoptera).</title>
        <authorList>
            <person name="Marino-Perez R."/>
            <person name="Song H."/>
        </authorList>
    </citation>
    <scope>NUCLEOTIDE SEQUENCE</scope>
    <source>
        <tissue evidence="1">Femur muscle</tissue>
    </source>
</reference>
<organism evidence="1">
    <name type="scientific">Monistria discrepans</name>
    <dbReference type="NCBI Taxonomy" id="1634151"/>
    <lineage>
        <taxon>Eukaryota</taxon>
        <taxon>Metazoa</taxon>
        <taxon>Ecdysozoa</taxon>
        <taxon>Arthropoda</taxon>
        <taxon>Hexapoda</taxon>
        <taxon>Insecta</taxon>
        <taxon>Pterygota</taxon>
        <taxon>Neoptera</taxon>
        <taxon>Polyneoptera</taxon>
        <taxon>Orthoptera</taxon>
        <taxon>Caelifera</taxon>
        <taxon>Acrididea</taxon>
        <taxon>Acridomorpha</taxon>
        <taxon>Pyrgomorphoidea</taxon>
        <taxon>Pyrgomorphidae</taxon>
        <taxon>Pyrgomorphinae</taxon>
        <taxon>Monistria</taxon>
    </lineage>
</organism>
<evidence type="ECO:0000313" key="1">
    <source>
        <dbReference type="EMBL" id="QDP18089.1"/>
    </source>
</evidence>
<proteinExistence type="predicted"/>
<protein>
    <submittedName>
        <fullName evidence="1">NADH dehydrogenase subunit 6</fullName>
    </submittedName>
</protein>
<dbReference type="AlphaFoldDB" id="A0A516IMU5"/>
<keyword evidence="1" id="KW-0496">Mitochondrion</keyword>